<dbReference type="InterPro" id="IPR047776">
    <property type="entry name" value="ABC_SBP_TrpX-like"/>
</dbReference>
<dbReference type="AlphaFoldDB" id="A0A125W824"/>
<dbReference type="InterPro" id="IPR028082">
    <property type="entry name" value="Peripla_BP_I"/>
</dbReference>
<accession>A0A125W824</accession>
<protein>
    <submittedName>
        <fullName evidence="2">ABC transporter substrate binding protein</fullName>
    </submittedName>
</protein>
<dbReference type="CDD" id="cd06325">
    <property type="entry name" value="PBP1_ABC_unchar_transporter"/>
    <property type="match status" value="1"/>
</dbReference>
<dbReference type="EMBL" id="AEBR01000024">
    <property type="protein sequence ID" value="EFM83495.1"/>
    <property type="molecule type" value="Genomic_DNA"/>
</dbReference>
<gene>
    <name evidence="2" type="ORF">HMPREF9498_00769</name>
</gene>
<reference evidence="2 3" key="1">
    <citation type="submission" date="2010-07" db="EMBL/GenBank/DDBJ databases">
        <authorList>
            <person name="Sid Ahmed O."/>
        </authorList>
    </citation>
    <scope>NUCLEOTIDE SEQUENCE [LARGE SCALE GENOMIC DNA]</scope>
    <source>
        <strain evidence="2 3">TX4248</strain>
    </source>
</reference>
<dbReference type="HOGENOM" id="CLU_058196_0_0_9"/>
<dbReference type="PANTHER" id="PTHR35271:SF1">
    <property type="entry name" value="ABC TRANSPORTER, SUBSTRATE-BINDING LIPOPROTEIN"/>
    <property type="match status" value="1"/>
</dbReference>
<name>A0A125W824_ENTFL</name>
<evidence type="ECO:0000313" key="2">
    <source>
        <dbReference type="EMBL" id="EFM83495.1"/>
    </source>
</evidence>
<proteinExistence type="predicted"/>
<dbReference type="PANTHER" id="PTHR35271">
    <property type="entry name" value="ABC TRANSPORTER, SUBSTRATE-BINDING LIPOPROTEIN-RELATED"/>
    <property type="match status" value="1"/>
</dbReference>
<comment type="caution">
    <text evidence="2">The sequence shown here is derived from an EMBL/GenBank/DDBJ whole genome shotgun (WGS) entry which is preliminary data.</text>
</comment>
<keyword evidence="1" id="KW-0472">Membrane</keyword>
<dbReference type="SUPFAM" id="SSF53822">
    <property type="entry name" value="Periplasmic binding protein-like I"/>
    <property type="match status" value="1"/>
</dbReference>
<dbReference type="Gene3D" id="3.40.50.2300">
    <property type="match status" value="2"/>
</dbReference>
<sequence length="349" mass="37279">MVLLLKRKSCQTKGQLGECKMKNKRLTFVVSLLAIYLIGAFFVNQKVTNSKKETVTVGVLQFVSHPALDEIYKGVEEGLKENGYDKGKNLEIIFQNGQADQSKLAIMSQQLVQKKADVLIGIATPAAQALANTTQEIPIILGAITDPVSAGLVKDNQKPGGNITGVSDQSPLSAQMDLLKELIPAAKKIGILYASSEENSRYQVAEAQKAAEAKGLTVKTYAVPSSNEIAQTVQVMTKETDVIYIPTDNTIANAMQTVVGEANRTKTPIIPSVDTMVEQGGLATVGINQHALGVQAGKMAAEVLSGKSQPATTPIYTFNTGDTIINEKQAQKLGITIPAELAKKSKLIN</sequence>
<feature type="transmembrane region" description="Helical" evidence="1">
    <location>
        <begin position="26"/>
        <end position="43"/>
    </location>
</feature>
<dbReference type="Proteomes" id="UP000004846">
    <property type="component" value="Unassembled WGS sequence"/>
</dbReference>
<keyword evidence="1" id="KW-0812">Transmembrane</keyword>
<dbReference type="Pfam" id="PF04392">
    <property type="entry name" value="ABC_sub_bind"/>
    <property type="match status" value="1"/>
</dbReference>
<keyword evidence="1" id="KW-1133">Transmembrane helix</keyword>
<organism evidence="2 3">
    <name type="scientific">Enterococcus faecalis TX4248</name>
    <dbReference type="NCBI Taxonomy" id="749495"/>
    <lineage>
        <taxon>Bacteria</taxon>
        <taxon>Bacillati</taxon>
        <taxon>Bacillota</taxon>
        <taxon>Bacilli</taxon>
        <taxon>Lactobacillales</taxon>
        <taxon>Enterococcaceae</taxon>
        <taxon>Enterococcus</taxon>
    </lineage>
</organism>
<dbReference type="InterPro" id="IPR007487">
    <property type="entry name" value="ABC_transpt-TYRBP-like"/>
</dbReference>
<evidence type="ECO:0000256" key="1">
    <source>
        <dbReference type="SAM" id="Phobius"/>
    </source>
</evidence>
<evidence type="ECO:0000313" key="3">
    <source>
        <dbReference type="Proteomes" id="UP000004846"/>
    </source>
</evidence>
<dbReference type="NCBIfam" id="NF041285">
    <property type="entry name" value="ABC_SBP_TrpX"/>
    <property type="match status" value="1"/>
</dbReference>